<dbReference type="SUPFAM" id="SSF143447">
    <property type="entry name" value="AMMECR1-like"/>
    <property type="match status" value="1"/>
</dbReference>
<dbReference type="Gene3D" id="3.40.830.10">
    <property type="entry name" value="LigB-like"/>
    <property type="match status" value="1"/>
</dbReference>
<dbReference type="PANTHER" id="PTHR13016:SF0">
    <property type="entry name" value="AMME SYNDROME CANDIDATE GENE 1 PROTEIN"/>
    <property type="match status" value="1"/>
</dbReference>
<gene>
    <name evidence="2" type="primary">amrA</name>
    <name evidence="2" type="ORF">K040078D81_26890</name>
</gene>
<dbReference type="SUPFAM" id="SSF53213">
    <property type="entry name" value="LigB-like"/>
    <property type="match status" value="1"/>
</dbReference>
<dbReference type="InterPro" id="IPR002733">
    <property type="entry name" value="AMMECR1_domain"/>
</dbReference>
<evidence type="ECO:0000259" key="1">
    <source>
        <dbReference type="PROSITE" id="PS51112"/>
    </source>
</evidence>
<dbReference type="InterPro" id="IPR023473">
    <property type="entry name" value="AMMECR1"/>
</dbReference>
<dbReference type="InterPro" id="IPR036071">
    <property type="entry name" value="AMMECR1_dom_sf"/>
</dbReference>
<dbReference type="Proteomes" id="UP001600943">
    <property type="component" value="Unassembled WGS sequence"/>
</dbReference>
<dbReference type="EMBL" id="BAABYW010000001">
    <property type="protein sequence ID" value="GAA6408572.1"/>
    <property type="molecule type" value="Genomic_DNA"/>
</dbReference>
<protein>
    <submittedName>
        <fullName evidence="2">AmmeMemoRadiSam system protein A</fullName>
    </submittedName>
</protein>
<keyword evidence="3" id="KW-1185">Reference proteome</keyword>
<dbReference type="Gene3D" id="3.30.700.20">
    <property type="entry name" value="Hypothetical protein ph0010, domain 1"/>
    <property type="match status" value="1"/>
</dbReference>
<dbReference type="InterPro" id="IPR027623">
    <property type="entry name" value="AmmeMemoSam_A"/>
</dbReference>
<dbReference type="NCBIfam" id="TIGR04335">
    <property type="entry name" value="AmmeMemoSam_A"/>
    <property type="match status" value="1"/>
</dbReference>
<accession>A0ABQ0BAW9</accession>
<comment type="caution">
    <text evidence="2">The sequence shown here is derived from an EMBL/GenBank/DDBJ whole genome shotgun (WGS) entry which is preliminary data.</text>
</comment>
<organism evidence="2 3">
    <name type="scientific">Blautia hominis</name>
    <dbReference type="NCBI Taxonomy" id="2025493"/>
    <lineage>
        <taxon>Bacteria</taxon>
        <taxon>Bacillati</taxon>
        <taxon>Bacillota</taxon>
        <taxon>Clostridia</taxon>
        <taxon>Lachnospirales</taxon>
        <taxon>Lachnospiraceae</taxon>
        <taxon>Blautia</taxon>
    </lineage>
</organism>
<dbReference type="Pfam" id="PF02900">
    <property type="entry name" value="LigB"/>
    <property type="match status" value="1"/>
</dbReference>
<evidence type="ECO:0000313" key="3">
    <source>
        <dbReference type="Proteomes" id="UP001600943"/>
    </source>
</evidence>
<dbReference type="PROSITE" id="PS51112">
    <property type="entry name" value="AMMECR1"/>
    <property type="match status" value="1"/>
</dbReference>
<proteinExistence type="predicted"/>
<dbReference type="InterPro" id="IPR027485">
    <property type="entry name" value="AMMECR1_N"/>
</dbReference>
<reference evidence="2 3" key="1">
    <citation type="submission" date="2024-04" db="EMBL/GenBank/DDBJ databases">
        <title>Defined microbial consortia suppress multidrug-resistant proinflammatory Enterobacteriaceae via ecological control.</title>
        <authorList>
            <person name="Furuichi M."/>
            <person name="Kawaguchi T."/>
            <person name="Pust M."/>
            <person name="Yasuma K."/>
            <person name="Plichta D."/>
            <person name="Hasegawa N."/>
            <person name="Ohya T."/>
            <person name="Bhattarai S."/>
            <person name="Sasajima S."/>
            <person name="Aoto Y."/>
            <person name="Tuganbaev T."/>
            <person name="Yaginuma M."/>
            <person name="Ueda M."/>
            <person name="Okahashi N."/>
            <person name="Amafuji K."/>
            <person name="Kiridooshi Y."/>
            <person name="Sugita K."/>
            <person name="Strazar M."/>
            <person name="Skelly A."/>
            <person name="Suda W."/>
            <person name="Hattori M."/>
            <person name="Nakamoto N."/>
            <person name="Caballero S."/>
            <person name="Norman J."/>
            <person name="Olle B."/>
            <person name="Tanoue T."/>
            <person name="Arita M."/>
            <person name="Bucci V."/>
            <person name="Atarashi K."/>
            <person name="Xavier R."/>
            <person name="Honda K."/>
        </authorList>
    </citation>
    <scope>NUCLEOTIDE SEQUENCE [LARGE SCALE GENOMIC DNA]</scope>
    <source>
        <strain evidence="3">k04-0078-D8-1</strain>
    </source>
</reference>
<sequence>MSIRGAVMVPHPPLILPEVGRGQEREIADTIAAYEKAAQHVAKLCPDTVVVTTPHSVMYADYFHISPGRGASGNFGEFGAKGVRIEAEYDMELRSQLCGLLDRDGFMAGTRGERDPRLDHATMIPLYFLKKHNVRCRVLRIGLSGQPLEAHYRLGQYISQAADILGRDVVMIASGDLSHKLLKEGPYGYQKEGPEYDGRIMQVMGAGNFGELFGFQDDFCEKAAECGHRSFVIMAGALDGKSVKTERLSYEGPFGVGYGICTYEAFGKDDTRLFLRQYEKMQREKLEHKKAAEDIYVKLARNSLETYVRTGKKVTVPDNLPKELCLRRAGVFVSLKMHERLRGCIGTISPVTDSVAEEIVENAVSAGCRDPRFPPVREAELDKLVYSVDVLGDTEIVSSAMELDVKEYGVIVSKGRKRGLLLPNLEGVDTVEEQILIAKQKAGIDEWEEGVKLERFRVVRHT</sequence>
<dbReference type="InterPro" id="IPR004183">
    <property type="entry name" value="Xdiol_dOase_suB"/>
</dbReference>
<evidence type="ECO:0000313" key="2">
    <source>
        <dbReference type="EMBL" id="GAA6408572.1"/>
    </source>
</evidence>
<dbReference type="CDD" id="cd07951">
    <property type="entry name" value="ED_3B_N_AMMECR1"/>
    <property type="match status" value="1"/>
</dbReference>
<name>A0ABQ0BAW9_9FIRM</name>
<dbReference type="PANTHER" id="PTHR13016">
    <property type="entry name" value="AMMECR1 HOMOLOG"/>
    <property type="match status" value="1"/>
</dbReference>
<dbReference type="RefSeq" id="WP_390405852.1">
    <property type="nucleotide sequence ID" value="NZ_BAABYW010000001.1"/>
</dbReference>
<feature type="domain" description="AMMECR1" evidence="1">
    <location>
        <begin position="291"/>
        <end position="462"/>
    </location>
</feature>
<dbReference type="Pfam" id="PF01871">
    <property type="entry name" value="AMMECR1"/>
    <property type="match status" value="1"/>
</dbReference>